<sequence length="238" mass="25449">MDHVVPVEKKYLIDLESGCVVSEDGSREDTISGVKKQVKMLLAKVCSRFMDGSVKVEDKASLCSNVSSIDGVSVENLKGASKDDEGKKVVKEKRKKSSNKKAPKPPKPPRGPSLDSADLKLIKEITEIAMLKRARIERMKALKKMKAAKQSSPNSNILAMVFTVLFCLVIIFQGLSSGATKVNFEESPISTGSTEGGLISVHFTGNPAPSNANGPGFPNLVEQVAVSDPHQSINIAAG</sequence>
<evidence type="ECO:0000313" key="2">
    <source>
        <dbReference type="Proteomes" id="UP001164250"/>
    </source>
</evidence>
<accession>A0ACC1B075</accession>
<dbReference type="Proteomes" id="UP001164250">
    <property type="component" value="Chromosome 7"/>
</dbReference>
<organism evidence="1 2">
    <name type="scientific">Pistacia atlantica</name>
    <dbReference type="NCBI Taxonomy" id="434234"/>
    <lineage>
        <taxon>Eukaryota</taxon>
        <taxon>Viridiplantae</taxon>
        <taxon>Streptophyta</taxon>
        <taxon>Embryophyta</taxon>
        <taxon>Tracheophyta</taxon>
        <taxon>Spermatophyta</taxon>
        <taxon>Magnoliopsida</taxon>
        <taxon>eudicotyledons</taxon>
        <taxon>Gunneridae</taxon>
        <taxon>Pentapetalae</taxon>
        <taxon>rosids</taxon>
        <taxon>malvids</taxon>
        <taxon>Sapindales</taxon>
        <taxon>Anacardiaceae</taxon>
        <taxon>Pistacia</taxon>
    </lineage>
</organism>
<protein>
    <submittedName>
        <fullName evidence="1">Uncharacterized protein</fullName>
    </submittedName>
</protein>
<comment type="caution">
    <text evidence="1">The sequence shown here is derived from an EMBL/GenBank/DDBJ whole genome shotgun (WGS) entry which is preliminary data.</text>
</comment>
<evidence type="ECO:0000313" key="1">
    <source>
        <dbReference type="EMBL" id="KAJ0092281.1"/>
    </source>
</evidence>
<keyword evidence="2" id="KW-1185">Reference proteome</keyword>
<reference evidence="2" key="1">
    <citation type="journal article" date="2023" name="G3 (Bethesda)">
        <title>Genome assembly and association tests identify interacting loci associated with vigor, precocity, and sex in interspecific pistachio rootstocks.</title>
        <authorList>
            <person name="Palmer W."/>
            <person name="Jacygrad E."/>
            <person name="Sagayaradj S."/>
            <person name="Cavanaugh K."/>
            <person name="Han R."/>
            <person name="Bertier L."/>
            <person name="Beede B."/>
            <person name="Kafkas S."/>
            <person name="Golino D."/>
            <person name="Preece J."/>
            <person name="Michelmore R."/>
        </authorList>
    </citation>
    <scope>NUCLEOTIDE SEQUENCE [LARGE SCALE GENOMIC DNA]</scope>
</reference>
<dbReference type="EMBL" id="CM047903">
    <property type="protein sequence ID" value="KAJ0092281.1"/>
    <property type="molecule type" value="Genomic_DNA"/>
</dbReference>
<proteinExistence type="predicted"/>
<name>A0ACC1B075_9ROSI</name>
<gene>
    <name evidence="1" type="ORF">Patl1_24840</name>
</gene>